<feature type="domain" description="Peptidase S1" evidence="8">
    <location>
        <begin position="88"/>
        <end position="326"/>
    </location>
</feature>
<evidence type="ECO:0000256" key="1">
    <source>
        <dbReference type="ARBA" id="ARBA00022670"/>
    </source>
</evidence>
<dbReference type="PANTHER" id="PTHR24252:SF17">
    <property type="entry name" value="SUPPRESSOR OF TUMORIGENICITY 14 PROTEIN HOMOLOG-RELATED"/>
    <property type="match status" value="1"/>
</dbReference>
<evidence type="ECO:0000256" key="6">
    <source>
        <dbReference type="RuleBase" id="RU363034"/>
    </source>
</evidence>
<dbReference type="InParanoid" id="L5KGD4"/>
<feature type="compositionally biased region" description="Basic residues" evidence="7">
    <location>
        <begin position="39"/>
        <end position="51"/>
    </location>
</feature>
<keyword evidence="2" id="KW-0732">Signal</keyword>
<dbReference type="PROSITE" id="PS50240">
    <property type="entry name" value="TRYPSIN_DOM"/>
    <property type="match status" value="1"/>
</dbReference>
<dbReference type="GO" id="GO:0004252">
    <property type="term" value="F:serine-type endopeptidase activity"/>
    <property type="evidence" value="ECO:0007669"/>
    <property type="project" value="InterPro"/>
</dbReference>
<dbReference type="InterPro" id="IPR009003">
    <property type="entry name" value="Peptidase_S1_PA"/>
</dbReference>
<dbReference type="STRING" id="9402.L5KGD4"/>
<gene>
    <name evidence="9" type="ORF">PAL_GLEAN10011664</name>
</gene>
<evidence type="ECO:0000256" key="2">
    <source>
        <dbReference type="ARBA" id="ARBA00022729"/>
    </source>
</evidence>
<evidence type="ECO:0000256" key="5">
    <source>
        <dbReference type="ARBA" id="ARBA00023157"/>
    </source>
</evidence>
<dbReference type="AlphaFoldDB" id="L5KGD4"/>
<keyword evidence="1 6" id="KW-0645">Protease</keyword>
<name>L5KGD4_PTEAL</name>
<dbReference type="PROSITE" id="PS00134">
    <property type="entry name" value="TRYPSIN_HIS"/>
    <property type="match status" value="1"/>
</dbReference>
<keyword evidence="3 6" id="KW-0378">Hydrolase</keyword>
<dbReference type="eggNOG" id="KOG3627">
    <property type="taxonomic scope" value="Eukaryota"/>
</dbReference>
<protein>
    <submittedName>
        <fullName evidence="9">Testisin</fullName>
    </submittedName>
</protein>
<accession>L5KGD4</accession>
<dbReference type="Gene3D" id="2.40.10.10">
    <property type="entry name" value="Trypsin-like serine proteases"/>
    <property type="match status" value="2"/>
</dbReference>
<dbReference type="SUPFAM" id="SSF50494">
    <property type="entry name" value="Trypsin-like serine proteases"/>
    <property type="match status" value="1"/>
</dbReference>
<dbReference type="PANTHER" id="PTHR24252">
    <property type="entry name" value="ACROSIN-RELATED"/>
    <property type="match status" value="1"/>
</dbReference>
<feature type="region of interest" description="Disordered" evidence="7">
    <location>
        <begin position="1"/>
        <end position="51"/>
    </location>
</feature>
<dbReference type="Proteomes" id="UP000010552">
    <property type="component" value="Unassembled WGS sequence"/>
</dbReference>
<dbReference type="InterPro" id="IPR018114">
    <property type="entry name" value="TRYPSIN_HIS"/>
</dbReference>
<evidence type="ECO:0000256" key="7">
    <source>
        <dbReference type="SAM" id="MobiDB-lite"/>
    </source>
</evidence>
<dbReference type="Pfam" id="PF00089">
    <property type="entry name" value="Trypsin"/>
    <property type="match status" value="1"/>
</dbReference>
<evidence type="ECO:0000259" key="8">
    <source>
        <dbReference type="PROSITE" id="PS50240"/>
    </source>
</evidence>
<dbReference type="InterPro" id="IPR001254">
    <property type="entry name" value="Trypsin_dom"/>
</dbReference>
<dbReference type="FunFam" id="2.40.10.10:FF:000024">
    <property type="entry name" value="Serine protease 53"/>
    <property type="match status" value="1"/>
</dbReference>
<organism evidence="9 10">
    <name type="scientific">Pteropus alecto</name>
    <name type="common">Black flying fox</name>
    <dbReference type="NCBI Taxonomy" id="9402"/>
    <lineage>
        <taxon>Eukaryota</taxon>
        <taxon>Metazoa</taxon>
        <taxon>Chordata</taxon>
        <taxon>Craniata</taxon>
        <taxon>Vertebrata</taxon>
        <taxon>Euteleostomi</taxon>
        <taxon>Mammalia</taxon>
        <taxon>Eutheria</taxon>
        <taxon>Laurasiatheria</taxon>
        <taxon>Chiroptera</taxon>
        <taxon>Yinpterochiroptera</taxon>
        <taxon>Pteropodoidea</taxon>
        <taxon>Pteropodidae</taxon>
        <taxon>Pteropodinae</taxon>
        <taxon>Pteropus</taxon>
    </lineage>
</organism>
<dbReference type="CDD" id="cd00190">
    <property type="entry name" value="Tryp_SPc"/>
    <property type="match status" value="1"/>
</dbReference>
<evidence type="ECO:0000313" key="9">
    <source>
        <dbReference type="EMBL" id="ELK10759.1"/>
    </source>
</evidence>
<evidence type="ECO:0000256" key="4">
    <source>
        <dbReference type="ARBA" id="ARBA00022825"/>
    </source>
</evidence>
<keyword evidence="10" id="KW-1185">Reference proteome</keyword>
<dbReference type="PRINTS" id="PR00722">
    <property type="entry name" value="CHYMOTRYPSIN"/>
</dbReference>
<keyword evidence="5" id="KW-1015">Disulfide bond</keyword>
<sequence length="353" mass="40145">MFPPKPLDSERSVELGEDGSQGSRLSLPRPQGGAPARPWSRRKQTGRQAARKQAMRTWVGVLLLAQLLVRAELEMQGPCGHPNIHPLVTGGKDSLHGRWPWQASLRFSKGHTCGGSLLNRRWVLSAAHCFEKHRDPSEWMVQLGELSAQPPFWNLRAFYHRYKVQDIFMHPYFRGFLLNDIALLRLSSSVTYNKYIKPICVLASSVDFQNRTDCWVTGWGQIREDMELPSPYMLQEVQVSIINNSRCNQMFQRPNRIQEDMICAGFENGSRDACRGDSGGPLTCEENGRWYQIGIVSWGIGCGRPNRPGVYTNVSRYFTWIRMIMAHSTPRPDPCPLLLLLVLLWAALLVQLA</sequence>
<dbReference type="SMART" id="SM00020">
    <property type="entry name" value="Tryp_SPc"/>
    <property type="match status" value="1"/>
</dbReference>
<reference evidence="10" key="1">
    <citation type="journal article" date="2013" name="Science">
        <title>Comparative analysis of bat genomes provides insight into the evolution of flight and immunity.</title>
        <authorList>
            <person name="Zhang G."/>
            <person name="Cowled C."/>
            <person name="Shi Z."/>
            <person name="Huang Z."/>
            <person name="Bishop-Lilly K.A."/>
            <person name="Fang X."/>
            <person name="Wynne J.W."/>
            <person name="Xiong Z."/>
            <person name="Baker M.L."/>
            <person name="Zhao W."/>
            <person name="Tachedjian M."/>
            <person name="Zhu Y."/>
            <person name="Zhou P."/>
            <person name="Jiang X."/>
            <person name="Ng J."/>
            <person name="Yang L."/>
            <person name="Wu L."/>
            <person name="Xiao J."/>
            <person name="Feng Y."/>
            <person name="Chen Y."/>
            <person name="Sun X."/>
            <person name="Zhang Y."/>
            <person name="Marsh G.A."/>
            <person name="Crameri G."/>
            <person name="Broder C.C."/>
            <person name="Frey K.G."/>
            <person name="Wang L.F."/>
            <person name="Wang J."/>
        </authorList>
    </citation>
    <scope>NUCLEOTIDE SEQUENCE [LARGE SCALE GENOMIC DNA]</scope>
</reference>
<dbReference type="InterPro" id="IPR033116">
    <property type="entry name" value="TRYPSIN_SER"/>
</dbReference>
<dbReference type="EMBL" id="KB030715">
    <property type="protein sequence ID" value="ELK10759.1"/>
    <property type="molecule type" value="Genomic_DNA"/>
</dbReference>
<dbReference type="GO" id="GO:0006508">
    <property type="term" value="P:proteolysis"/>
    <property type="evidence" value="ECO:0007669"/>
    <property type="project" value="UniProtKB-KW"/>
</dbReference>
<keyword evidence="4 6" id="KW-0720">Serine protease</keyword>
<dbReference type="InterPro" id="IPR001314">
    <property type="entry name" value="Peptidase_S1A"/>
</dbReference>
<dbReference type="InterPro" id="IPR043504">
    <property type="entry name" value="Peptidase_S1_PA_chymotrypsin"/>
</dbReference>
<proteinExistence type="predicted"/>
<dbReference type="MEROPS" id="S01.327"/>
<evidence type="ECO:0000256" key="3">
    <source>
        <dbReference type="ARBA" id="ARBA00022801"/>
    </source>
</evidence>
<dbReference type="PROSITE" id="PS00135">
    <property type="entry name" value="TRYPSIN_SER"/>
    <property type="match status" value="1"/>
</dbReference>
<evidence type="ECO:0000313" key="10">
    <source>
        <dbReference type="Proteomes" id="UP000010552"/>
    </source>
</evidence>